<feature type="domain" description="NIF system FeS cluster assembly NifU N-terminal" evidence="1">
    <location>
        <begin position="10"/>
        <end position="88"/>
    </location>
</feature>
<reference evidence="2" key="1">
    <citation type="journal article" date="2023" name="Comput. Struct. Biotechnol. J.">
        <title>Discovery of a novel marine Bacteroidetes with a rich repertoire of carbohydrate-active enzymes.</title>
        <authorList>
            <person name="Chen B."/>
            <person name="Liu G."/>
            <person name="Chen Q."/>
            <person name="Wang H."/>
            <person name="Liu L."/>
            <person name="Tang K."/>
        </authorList>
    </citation>
    <scope>NUCLEOTIDE SEQUENCE</scope>
    <source>
        <strain evidence="2">TK19036</strain>
    </source>
</reference>
<proteinExistence type="predicted"/>
<gene>
    <name evidence="2" type="ORF">K4G66_23095</name>
</gene>
<accession>A0AA49GK76</accession>
<dbReference type="EMBL" id="CP120682">
    <property type="protein sequence ID" value="WKN35269.1"/>
    <property type="molecule type" value="Genomic_DNA"/>
</dbReference>
<dbReference type="Pfam" id="PF01592">
    <property type="entry name" value="NifU_N"/>
    <property type="match status" value="1"/>
</dbReference>
<dbReference type="GO" id="GO:0051536">
    <property type="term" value="F:iron-sulfur cluster binding"/>
    <property type="evidence" value="ECO:0007669"/>
    <property type="project" value="InterPro"/>
</dbReference>
<dbReference type="GO" id="GO:0016226">
    <property type="term" value="P:iron-sulfur cluster assembly"/>
    <property type="evidence" value="ECO:0007669"/>
    <property type="project" value="InterPro"/>
</dbReference>
<dbReference type="CDD" id="cd06664">
    <property type="entry name" value="IscU_like"/>
    <property type="match status" value="1"/>
</dbReference>
<reference evidence="2" key="2">
    <citation type="journal article" date="2024" name="Antonie Van Leeuwenhoek">
        <title>Roseihalotalea indica gen. nov., sp. nov., a halophilic Bacteroidetes from mesopelagic Southwest Indian Ocean with higher carbohydrate metabolic potential.</title>
        <authorList>
            <person name="Chen B."/>
            <person name="Zhang M."/>
            <person name="Lin D."/>
            <person name="Ye J."/>
            <person name="Tang K."/>
        </authorList>
    </citation>
    <scope>NUCLEOTIDE SEQUENCE</scope>
    <source>
        <strain evidence="2">TK19036</strain>
    </source>
</reference>
<evidence type="ECO:0000313" key="2">
    <source>
        <dbReference type="EMBL" id="WKN35269.1"/>
    </source>
</evidence>
<dbReference type="Gene3D" id="3.90.1010.10">
    <property type="match status" value="1"/>
</dbReference>
<dbReference type="SUPFAM" id="SSF82649">
    <property type="entry name" value="SufE/NifU"/>
    <property type="match status" value="1"/>
</dbReference>
<dbReference type="GO" id="GO:0005506">
    <property type="term" value="F:iron ion binding"/>
    <property type="evidence" value="ECO:0007669"/>
    <property type="project" value="InterPro"/>
</dbReference>
<organism evidence="2">
    <name type="scientific">Roseihalotalea indica</name>
    <dbReference type="NCBI Taxonomy" id="2867963"/>
    <lineage>
        <taxon>Bacteria</taxon>
        <taxon>Pseudomonadati</taxon>
        <taxon>Bacteroidota</taxon>
        <taxon>Cytophagia</taxon>
        <taxon>Cytophagales</taxon>
        <taxon>Catalimonadaceae</taxon>
        <taxon>Roseihalotalea</taxon>
    </lineage>
</organism>
<sequence length="138" mass="16080">MTKDELKQLFKEKILPHHHHPYHFEKVANPTHEVLAYNPFCGDKFTLQLRGEGKTIDQGYFQGFGCAISKASTSMLLKRVEGKSEKEIIEYCQQFLEYLAEEIPMNDEELQILAELKKFDGRVDCITLPWKALVEYLE</sequence>
<dbReference type="InterPro" id="IPR002871">
    <property type="entry name" value="NIF_FeS_clus_asmbl_NifU_N"/>
</dbReference>
<dbReference type="NCBIfam" id="TIGR01994">
    <property type="entry name" value="SUF_scaf_2"/>
    <property type="match status" value="1"/>
</dbReference>
<name>A0AA49GK76_9BACT</name>
<protein>
    <submittedName>
        <fullName evidence="2">SUF system NifU family Fe-S cluster assembly protein</fullName>
    </submittedName>
</protein>
<dbReference type="AlphaFoldDB" id="A0AA49GK76"/>
<evidence type="ECO:0000259" key="1">
    <source>
        <dbReference type="Pfam" id="PF01592"/>
    </source>
</evidence>